<protein>
    <recommendedName>
        <fullName evidence="1">HD domain-containing protein</fullName>
    </recommendedName>
</protein>
<dbReference type="STRING" id="48256.CLHUN_35620"/>
<reference evidence="2 3" key="1">
    <citation type="submission" date="2017-03" db="EMBL/GenBank/DDBJ databases">
        <title>Genome sequence of Clostridium hungatei DSM 14427.</title>
        <authorList>
            <person name="Poehlein A."/>
            <person name="Daniel R."/>
        </authorList>
    </citation>
    <scope>NUCLEOTIDE SEQUENCE [LARGE SCALE GENOMIC DNA]</scope>
    <source>
        <strain evidence="2 3">DSM 14427</strain>
    </source>
</reference>
<organism evidence="2 3">
    <name type="scientific">Ruminiclostridium hungatei</name>
    <name type="common">Clostridium hungatei</name>
    <dbReference type="NCBI Taxonomy" id="48256"/>
    <lineage>
        <taxon>Bacteria</taxon>
        <taxon>Bacillati</taxon>
        <taxon>Bacillota</taxon>
        <taxon>Clostridia</taxon>
        <taxon>Eubacteriales</taxon>
        <taxon>Oscillospiraceae</taxon>
        <taxon>Ruminiclostridium</taxon>
    </lineage>
</organism>
<dbReference type="Gene3D" id="1.10.3210.10">
    <property type="entry name" value="Hypothetical protein af1432"/>
    <property type="match status" value="1"/>
</dbReference>
<keyword evidence="3" id="KW-1185">Reference proteome</keyword>
<sequence length="192" mass="21901">MRYPTIEEAEKLLNEAAEMNPGEWVAHNQVAALCANIIAGSCPGMDEKKAYVLGLLHDIGRRFGPGDLKHTLDGYKFMLEMGFEESARICLTHSFPFKDIHSYNGQNDCQAKEAGFLKSYIAAVEYDEYDKLIQLCDLMAYPSGPCAMEKKLVEVVMKKGFSEITIPKWEEYFKIKRFFEEKANCTLDELFK</sequence>
<dbReference type="EMBL" id="MZGX01000027">
    <property type="protein sequence ID" value="OPX42595.1"/>
    <property type="molecule type" value="Genomic_DNA"/>
</dbReference>
<evidence type="ECO:0000313" key="3">
    <source>
        <dbReference type="Proteomes" id="UP000191554"/>
    </source>
</evidence>
<comment type="caution">
    <text evidence="2">The sequence shown here is derived from an EMBL/GenBank/DDBJ whole genome shotgun (WGS) entry which is preliminary data.</text>
</comment>
<proteinExistence type="predicted"/>
<dbReference type="SUPFAM" id="SSF109604">
    <property type="entry name" value="HD-domain/PDEase-like"/>
    <property type="match status" value="1"/>
</dbReference>
<dbReference type="Pfam" id="PF01966">
    <property type="entry name" value="HD"/>
    <property type="match status" value="1"/>
</dbReference>
<feature type="domain" description="HD" evidence="1">
    <location>
        <begin position="37"/>
        <end position="137"/>
    </location>
</feature>
<dbReference type="Proteomes" id="UP000191554">
    <property type="component" value="Unassembled WGS sequence"/>
</dbReference>
<dbReference type="InterPro" id="IPR006674">
    <property type="entry name" value="HD_domain"/>
</dbReference>
<dbReference type="RefSeq" id="WP_080065982.1">
    <property type="nucleotide sequence ID" value="NZ_MZGX01000027.1"/>
</dbReference>
<name>A0A1V4SGJ6_RUMHU</name>
<gene>
    <name evidence="2" type="ORF">CLHUN_35620</name>
</gene>
<dbReference type="OrthoDB" id="9794480at2"/>
<evidence type="ECO:0000259" key="1">
    <source>
        <dbReference type="Pfam" id="PF01966"/>
    </source>
</evidence>
<evidence type="ECO:0000313" key="2">
    <source>
        <dbReference type="EMBL" id="OPX42595.1"/>
    </source>
</evidence>
<dbReference type="AlphaFoldDB" id="A0A1V4SGJ6"/>
<accession>A0A1V4SGJ6</accession>